<evidence type="ECO:0000256" key="4">
    <source>
        <dbReference type="HAMAP-Rule" id="MF_00941"/>
    </source>
</evidence>
<accession>A0A726VS69</accession>
<organism evidence="10">
    <name type="scientific">Salmonella enterica I</name>
    <dbReference type="NCBI Taxonomy" id="59201"/>
    <lineage>
        <taxon>Bacteria</taxon>
        <taxon>Pseudomonadati</taxon>
        <taxon>Pseudomonadota</taxon>
        <taxon>Gammaproteobacteria</taxon>
        <taxon>Enterobacterales</taxon>
        <taxon>Enterobacteriaceae</taxon>
        <taxon>Salmonella</taxon>
    </lineage>
</organism>
<comment type="function">
    <text evidence="4">Hydrolyzes GDP-mannose.</text>
</comment>
<dbReference type="EMBL" id="DAARBC010000055">
    <property type="protein sequence ID" value="HAE1687492.1"/>
    <property type="molecule type" value="Genomic_DNA"/>
</dbReference>
<evidence type="ECO:0000256" key="1">
    <source>
        <dbReference type="ARBA" id="ARBA00022723"/>
    </source>
</evidence>
<dbReference type="NCBIfam" id="NF011963">
    <property type="entry name" value="PRK15434.1"/>
    <property type="match status" value="1"/>
</dbReference>
<keyword evidence="3 4" id="KW-0460">Magnesium</keyword>
<dbReference type="CDD" id="cd03430">
    <property type="entry name" value="NUDIX_GDPMH_NudD"/>
    <property type="match status" value="1"/>
</dbReference>
<comment type="similarity">
    <text evidence="4">Belongs to the Nudix hydrolase family.</text>
</comment>
<evidence type="ECO:0000256" key="3">
    <source>
        <dbReference type="ARBA" id="ARBA00022842"/>
    </source>
</evidence>
<reference evidence="10" key="2">
    <citation type="submission" date="2019-10" db="EMBL/GenBank/DDBJ databases">
        <authorList>
            <consortium name="NCBI Pathogen Detection Project"/>
        </authorList>
    </citation>
    <scope>NUCLEOTIDE SEQUENCE</scope>
    <source>
        <strain evidence="10">Salmonella enterica</strain>
    </source>
</reference>
<proteinExistence type="inferred from homology"/>
<evidence type="ECO:0000256" key="6">
    <source>
        <dbReference type="PIRSR" id="PIRSR037599-2"/>
    </source>
</evidence>
<dbReference type="PANTHER" id="PTHR43046:SF12">
    <property type="entry name" value="GDP-MANNOSE MANNOSYL HYDROLASE"/>
    <property type="match status" value="1"/>
</dbReference>
<feature type="binding site" evidence="4 7">
    <location>
        <position position="69"/>
    </location>
    <ligand>
        <name>Mg(2+)</name>
        <dbReference type="ChEBI" id="CHEBI:18420"/>
    </ligand>
</feature>
<dbReference type="PANTHER" id="PTHR43046">
    <property type="entry name" value="GDP-MANNOSE MANNOSYL HYDROLASE"/>
    <property type="match status" value="1"/>
</dbReference>
<dbReference type="PROSITE" id="PS51462">
    <property type="entry name" value="NUDIX"/>
    <property type="match status" value="1"/>
</dbReference>
<comment type="catalytic activity">
    <reaction evidence="4">
        <text>GDP-alpha-D-mannose + H2O = D-mannose + GDP + H(+)</text>
        <dbReference type="Rhea" id="RHEA:28102"/>
        <dbReference type="ChEBI" id="CHEBI:4208"/>
        <dbReference type="ChEBI" id="CHEBI:15377"/>
        <dbReference type="ChEBI" id="CHEBI:15378"/>
        <dbReference type="ChEBI" id="CHEBI:57527"/>
        <dbReference type="ChEBI" id="CHEBI:58189"/>
    </reaction>
</comment>
<feature type="site" description="Critical for catalysis" evidence="5">
    <location>
        <position position="123"/>
    </location>
</feature>
<dbReference type="Gene3D" id="3.90.79.10">
    <property type="entry name" value="Nucleoside Triphosphate Pyrophosphohydrolase"/>
    <property type="match status" value="1"/>
</dbReference>
<feature type="binding site" evidence="4 7">
    <location>
        <position position="122"/>
    </location>
    <ligand>
        <name>Mg(2+)</name>
        <dbReference type="ChEBI" id="CHEBI:18420"/>
    </ligand>
</feature>
<feature type="binding site" evidence="4 6">
    <location>
        <position position="8"/>
    </location>
    <ligand>
        <name>substrate</name>
    </ligand>
</feature>
<comment type="subunit">
    <text evidence="4">Homodimer.</text>
</comment>
<comment type="cofactor">
    <cofactor evidence="4 7">
        <name>Mg(2+)</name>
        <dbReference type="ChEBI" id="CHEBI:18420"/>
    </cofactor>
    <text evidence="4 7">Binds 1 Mg(2+) ion per subunit.</text>
</comment>
<dbReference type="GO" id="GO:0030145">
    <property type="term" value="F:manganese ion binding"/>
    <property type="evidence" value="ECO:0007669"/>
    <property type="project" value="InterPro"/>
</dbReference>
<evidence type="ECO:0000256" key="7">
    <source>
        <dbReference type="PIRSR" id="PIRSR037599-3"/>
    </source>
</evidence>
<dbReference type="InterPro" id="IPR020084">
    <property type="entry name" value="NUDIX_hydrolase_CS"/>
</dbReference>
<dbReference type="EC" id="3.6.1.-" evidence="4"/>
<dbReference type="PIRSF" id="PIRSF037599">
    <property type="entry name" value="GDPMH"/>
    <property type="match status" value="1"/>
</dbReference>
<evidence type="ECO:0000259" key="9">
    <source>
        <dbReference type="PROSITE" id="PS51462"/>
    </source>
</evidence>
<keyword evidence="1 4" id="KW-0479">Metal-binding</keyword>
<dbReference type="GO" id="GO:0008727">
    <property type="term" value="F:GDP-mannose mannosyl hydrolase activity"/>
    <property type="evidence" value="ECO:0007669"/>
    <property type="project" value="UniProtKB-UniRule"/>
</dbReference>
<gene>
    <name evidence="4" type="primary">gmm</name>
    <name evidence="10" type="ORF">G3A03_22795</name>
</gene>
<reference evidence="10" key="1">
    <citation type="journal article" date="2018" name="Genome Biol.">
        <title>SKESA: strategic k-mer extension for scrupulous assemblies.</title>
        <authorList>
            <person name="Souvorov A."/>
            <person name="Agarwala R."/>
            <person name="Lipman D.J."/>
        </authorList>
    </citation>
    <scope>NUCLEOTIDE SEQUENCE</scope>
    <source>
        <strain evidence="10">Salmonella enterica</strain>
    </source>
</reference>
<keyword evidence="2 4" id="KW-0378">Hydrolase</keyword>
<dbReference type="InterPro" id="IPR000086">
    <property type="entry name" value="NUDIX_hydrolase_dom"/>
</dbReference>
<feature type="binding site" evidence="4 7">
    <location>
        <position position="49"/>
    </location>
    <ligand>
        <name>Mg(2+)</name>
        <dbReference type="ChEBI" id="CHEBI:18420"/>
    </ligand>
</feature>
<dbReference type="InterPro" id="IPR028613">
    <property type="entry name" value="GDPMH_Gmm"/>
</dbReference>
<dbReference type="AlphaFoldDB" id="A0A726VS69"/>
<feature type="short sequence motif" description="Nudix box" evidence="8">
    <location>
        <begin position="50"/>
        <end position="71"/>
    </location>
</feature>
<evidence type="ECO:0000256" key="2">
    <source>
        <dbReference type="ARBA" id="ARBA00022801"/>
    </source>
</evidence>
<dbReference type="GO" id="GO:0000287">
    <property type="term" value="F:magnesium ion binding"/>
    <property type="evidence" value="ECO:0007669"/>
    <property type="project" value="UniProtKB-UniRule"/>
</dbReference>
<feature type="domain" description="Nudix hydrolase" evidence="9">
    <location>
        <begin position="3"/>
        <end position="153"/>
    </location>
</feature>
<name>A0A726VS69_SALET</name>
<feature type="binding site" evidence="4 6">
    <location>
        <begin position="2"/>
        <end position="3"/>
    </location>
    <ligand>
        <name>substrate</name>
    </ligand>
</feature>
<dbReference type="InterPro" id="IPR015797">
    <property type="entry name" value="NUDIX_hydrolase-like_dom_sf"/>
</dbReference>
<dbReference type="InterPro" id="IPR033715">
    <property type="entry name" value="GDPMH"/>
</dbReference>
<protein>
    <recommendedName>
        <fullName evidence="4">GDP-mannose mannosyl hydrolase</fullName>
        <shortName evidence="4">GDPMH</shortName>
        <ecNumber evidence="4">3.6.1.-</ecNumber>
    </recommendedName>
</protein>
<evidence type="ECO:0000256" key="8">
    <source>
        <dbReference type="PIRSR" id="PIRSR037599-4"/>
    </source>
</evidence>
<sequence>MFLRQEDFAAVVRATPLISLDFIVENGQGEILLGQRLNRPAQGYWFVPGGRVCKDETLEAAFARLTQAELGVRLPLAVGTFYGVWQHFYDDNFSGEDFSTHYIVLGFRLRVAESDLRLPDAQHGSYRWLTPEQLLAGENVHENSRAYFQNEPHSVIGLDKKDVKYV</sequence>
<comment type="caution">
    <text evidence="10">The sequence shown here is derived from an EMBL/GenBank/DDBJ whole genome shotgun (WGS) entry which is preliminary data.</text>
</comment>
<dbReference type="Pfam" id="PF00293">
    <property type="entry name" value="NUDIX"/>
    <property type="match status" value="1"/>
</dbReference>
<dbReference type="PROSITE" id="PS00893">
    <property type="entry name" value="NUDIX_BOX"/>
    <property type="match status" value="1"/>
</dbReference>
<dbReference type="SUPFAM" id="SSF55811">
    <property type="entry name" value="Nudix"/>
    <property type="match status" value="1"/>
</dbReference>
<evidence type="ECO:0000313" key="10">
    <source>
        <dbReference type="EMBL" id="HAE1687492.1"/>
    </source>
</evidence>
<dbReference type="HAMAP" id="MF_00941">
    <property type="entry name" value="GDPMH_gmm"/>
    <property type="match status" value="1"/>
</dbReference>
<feature type="binding site" evidence="4 6">
    <location>
        <position position="36"/>
    </location>
    <ligand>
        <name>substrate</name>
    </ligand>
</feature>
<evidence type="ECO:0000256" key="5">
    <source>
        <dbReference type="PIRSR" id="PIRSR037599-1"/>
    </source>
</evidence>